<dbReference type="InterPro" id="IPR025568">
    <property type="entry name" value="DUF4334"/>
</dbReference>
<dbReference type="Pfam" id="PF14232">
    <property type="entry name" value="DUF4334"/>
    <property type="match status" value="1"/>
</dbReference>
<dbReference type="AlphaFoldDB" id="A0A8J3HYJ7"/>
<dbReference type="EMBL" id="BNJF01000002">
    <property type="protein sequence ID" value="GHO46577.1"/>
    <property type="molecule type" value="Genomic_DNA"/>
</dbReference>
<proteinExistence type="predicted"/>
<evidence type="ECO:0000313" key="4">
    <source>
        <dbReference type="Proteomes" id="UP000612362"/>
    </source>
</evidence>
<dbReference type="Gene3D" id="2.40.128.580">
    <property type="entry name" value="GXWXG domain"/>
    <property type="match status" value="1"/>
</dbReference>
<feature type="domain" description="DUF4334" evidence="2">
    <location>
        <begin position="127"/>
        <end position="181"/>
    </location>
</feature>
<dbReference type="Pfam" id="PF14231">
    <property type="entry name" value="GXWXG"/>
    <property type="match status" value="1"/>
</dbReference>
<evidence type="ECO:0008006" key="5">
    <source>
        <dbReference type="Google" id="ProtNLM"/>
    </source>
</evidence>
<dbReference type="Proteomes" id="UP000612362">
    <property type="component" value="Unassembled WGS sequence"/>
</dbReference>
<protein>
    <recommendedName>
        <fullName evidence="5">GXWXG protein</fullName>
    </recommendedName>
</protein>
<evidence type="ECO:0000259" key="1">
    <source>
        <dbReference type="Pfam" id="PF14231"/>
    </source>
</evidence>
<organism evidence="3 4">
    <name type="scientific">Ktedonospora formicarum</name>
    <dbReference type="NCBI Taxonomy" id="2778364"/>
    <lineage>
        <taxon>Bacteria</taxon>
        <taxon>Bacillati</taxon>
        <taxon>Chloroflexota</taxon>
        <taxon>Ktedonobacteria</taxon>
        <taxon>Ktedonobacterales</taxon>
        <taxon>Ktedonobacteraceae</taxon>
        <taxon>Ktedonospora</taxon>
    </lineage>
</organism>
<evidence type="ECO:0000313" key="3">
    <source>
        <dbReference type="EMBL" id="GHO46577.1"/>
    </source>
</evidence>
<keyword evidence="4" id="KW-1185">Reference proteome</keyword>
<dbReference type="RefSeq" id="WP_220195947.1">
    <property type="nucleotide sequence ID" value="NZ_BNJF01000002.1"/>
</dbReference>
<comment type="caution">
    <text evidence="3">The sequence shown here is derived from an EMBL/GenBank/DDBJ whole genome shotgun (WGS) entry which is preliminary data.</text>
</comment>
<feature type="domain" description="GXWXG" evidence="1">
    <location>
        <begin position="27"/>
        <end position="82"/>
    </location>
</feature>
<reference evidence="3" key="1">
    <citation type="submission" date="2020-10" db="EMBL/GenBank/DDBJ databases">
        <title>Taxonomic study of unclassified bacteria belonging to the class Ktedonobacteria.</title>
        <authorList>
            <person name="Yabe S."/>
            <person name="Wang C.M."/>
            <person name="Zheng Y."/>
            <person name="Sakai Y."/>
            <person name="Cavaletti L."/>
            <person name="Monciardini P."/>
            <person name="Donadio S."/>
        </authorList>
    </citation>
    <scope>NUCLEOTIDE SEQUENCE</scope>
    <source>
        <strain evidence="3">SOSP1-1</strain>
    </source>
</reference>
<evidence type="ECO:0000259" key="2">
    <source>
        <dbReference type="Pfam" id="PF14232"/>
    </source>
</evidence>
<name>A0A8J3HYJ7_9CHLR</name>
<dbReference type="InterPro" id="IPR025951">
    <property type="entry name" value="GXWXG_dom"/>
</dbReference>
<sequence length="183" mass="21604">MSEINSVEVLRARALRDSMSLQEALELCDALPSVEIETLFGRWHGSEVSTHHPMDGLLTIFGWYGKEFLDRDHVHPLLFFDRHNRLFAFDPKRLPLSLGFKWPFLRNKLVRQILLLLRFILQTRHAKARLRMVEYRGKVSATMLYDNVPICDAFRLIDQDTLLGIMDFKGMEQPYFFKLHRDK</sequence>
<gene>
    <name evidence="3" type="ORF">KSX_47400</name>
</gene>
<accession>A0A8J3HYJ7</accession>